<dbReference type="InterPro" id="IPR050187">
    <property type="entry name" value="Lipid_Phosphate_FormReg"/>
</dbReference>
<keyword evidence="3" id="KW-1185">Reference proteome</keyword>
<evidence type="ECO:0000313" key="3">
    <source>
        <dbReference type="Proteomes" id="UP000242146"/>
    </source>
</evidence>
<dbReference type="InterPro" id="IPR001206">
    <property type="entry name" value="Diacylglycerol_kinase_cat_dom"/>
</dbReference>
<sequence length="292" mass="32116">MSALNVTKGVHPVTLTYDGEGLRIEGDLNAHKKVKSHYGCGCVPLPTPKGPDPTLLPIKNTYLLQVFYNDKTNMVQIHAVIPQAPDADDTDFELYKFMYSVDKDKVDQAKMYCHDIMQSVYHDLKPEKRLKVLINPFGGQGKAKSIFETNVRPVFNAAKCAVDIQYTEHQGHALQIAKEIDVDAYDAIVTVSGDGVIHEVINGFMQRPDAGTAIRKVPIGIIPGGTGNAMSICMLGEMAGFDPVATALQVIKGRPLALDICSVSYDDHRYFSFLSHSYGITSYADLATEHLR</sequence>
<accession>A0A1X2G3A5</accession>
<dbReference type="Proteomes" id="UP000242146">
    <property type="component" value="Unassembled WGS sequence"/>
</dbReference>
<dbReference type="PANTHER" id="PTHR12358">
    <property type="entry name" value="SPHINGOSINE KINASE"/>
    <property type="match status" value="1"/>
</dbReference>
<dbReference type="GO" id="GO:0016020">
    <property type="term" value="C:membrane"/>
    <property type="evidence" value="ECO:0007669"/>
    <property type="project" value="TreeGrafter"/>
</dbReference>
<dbReference type="SUPFAM" id="SSF111331">
    <property type="entry name" value="NAD kinase/diacylglycerol kinase-like"/>
    <property type="match status" value="1"/>
</dbReference>
<dbReference type="EMBL" id="MCGT01000054">
    <property type="protein sequence ID" value="ORX43556.1"/>
    <property type="molecule type" value="Genomic_DNA"/>
</dbReference>
<dbReference type="InterPro" id="IPR016064">
    <property type="entry name" value="NAD/diacylglycerol_kinase_sf"/>
</dbReference>
<evidence type="ECO:0000259" key="1">
    <source>
        <dbReference type="PROSITE" id="PS50146"/>
    </source>
</evidence>
<dbReference type="GO" id="GO:0005737">
    <property type="term" value="C:cytoplasm"/>
    <property type="evidence" value="ECO:0007669"/>
    <property type="project" value="TreeGrafter"/>
</dbReference>
<organism evidence="2 3">
    <name type="scientific">Hesseltinella vesiculosa</name>
    <dbReference type="NCBI Taxonomy" id="101127"/>
    <lineage>
        <taxon>Eukaryota</taxon>
        <taxon>Fungi</taxon>
        <taxon>Fungi incertae sedis</taxon>
        <taxon>Mucoromycota</taxon>
        <taxon>Mucoromycotina</taxon>
        <taxon>Mucoromycetes</taxon>
        <taxon>Mucorales</taxon>
        <taxon>Cunninghamellaceae</taxon>
        <taxon>Hesseltinella</taxon>
    </lineage>
</organism>
<dbReference type="STRING" id="101127.A0A1X2G3A5"/>
<dbReference type="AlphaFoldDB" id="A0A1X2G3A5"/>
<protein>
    <recommendedName>
        <fullName evidence="1">DAGKc domain-containing protein</fullName>
    </recommendedName>
</protein>
<dbReference type="SMART" id="SM00046">
    <property type="entry name" value="DAGKc"/>
    <property type="match status" value="1"/>
</dbReference>
<dbReference type="Gene3D" id="3.40.50.10330">
    <property type="entry name" value="Probable inorganic polyphosphate/atp-NAD kinase, domain 1"/>
    <property type="match status" value="1"/>
</dbReference>
<dbReference type="GO" id="GO:0001727">
    <property type="term" value="F:lipid kinase activity"/>
    <property type="evidence" value="ECO:0007669"/>
    <property type="project" value="UniProtKB-ARBA"/>
</dbReference>
<dbReference type="PANTHER" id="PTHR12358:SF31">
    <property type="entry name" value="ACYLGLYCEROL KINASE, MITOCHONDRIAL"/>
    <property type="match status" value="1"/>
</dbReference>
<name>A0A1X2G3A5_9FUNG</name>
<dbReference type="OrthoDB" id="3853857at2759"/>
<dbReference type="Pfam" id="PF00781">
    <property type="entry name" value="DAGK_cat"/>
    <property type="match status" value="1"/>
</dbReference>
<proteinExistence type="predicted"/>
<comment type="caution">
    <text evidence="2">The sequence shown here is derived from an EMBL/GenBank/DDBJ whole genome shotgun (WGS) entry which is preliminary data.</text>
</comment>
<dbReference type="GO" id="GO:0016773">
    <property type="term" value="F:phosphotransferase activity, alcohol group as acceptor"/>
    <property type="evidence" value="ECO:0007669"/>
    <property type="project" value="UniProtKB-ARBA"/>
</dbReference>
<evidence type="ECO:0000313" key="2">
    <source>
        <dbReference type="EMBL" id="ORX43556.1"/>
    </source>
</evidence>
<gene>
    <name evidence="2" type="ORF">DM01DRAFT_1340709</name>
</gene>
<feature type="domain" description="DAGKc" evidence="1">
    <location>
        <begin position="125"/>
        <end position="267"/>
    </location>
</feature>
<dbReference type="PROSITE" id="PS50146">
    <property type="entry name" value="DAGK"/>
    <property type="match status" value="1"/>
</dbReference>
<dbReference type="InterPro" id="IPR017438">
    <property type="entry name" value="ATP-NAD_kinase_N"/>
</dbReference>
<dbReference type="GO" id="GO:0046512">
    <property type="term" value="P:sphingosine biosynthetic process"/>
    <property type="evidence" value="ECO:0007669"/>
    <property type="project" value="TreeGrafter"/>
</dbReference>
<reference evidence="2 3" key="1">
    <citation type="submission" date="2016-07" db="EMBL/GenBank/DDBJ databases">
        <title>Pervasive Adenine N6-methylation of Active Genes in Fungi.</title>
        <authorList>
            <consortium name="DOE Joint Genome Institute"/>
            <person name="Mondo S.J."/>
            <person name="Dannebaum R.O."/>
            <person name="Kuo R.C."/>
            <person name="Labutti K."/>
            <person name="Haridas S."/>
            <person name="Kuo A."/>
            <person name="Salamov A."/>
            <person name="Ahrendt S.R."/>
            <person name="Lipzen A."/>
            <person name="Sullivan W."/>
            <person name="Andreopoulos W.B."/>
            <person name="Clum A."/>
            <person name="Lindquist E."/>
            <person name="Daum C."/>
            <person name="Ramamoorthy G.K."/>
            <person name="Gryganskyi A."/>
            <person name="Culley D."/>
            <person name="Magnuson J.K."/>
            <person name="James T.Y."/>
            <person name="O'Malley M.A."/>
            <person name="Stajich J.E."/>
            <person name="Spatafora J.W."/>
            <person name="Visel A."/>
            <person name="Grigoriev I.V."/>
        </authorList>
    </citation>
    <scope>NUCLEOTIDE SEQUENCE [LARGE SCALE GENOMIC DNA]</scope>
    <source>
        <strain evidence="2 3">NRRL 3301</strain>
    </source>
</reference>